<dbReference type="AlphaFoldDB" id="A0A1Q9LIL9"/>
<dbReference type="Proteomes" id="UP000186040">
    <property type="component" value="Unassembled WGS sequence"/>
</dbReference>
<dbReference type="EMBL" id="MKQR01000018">
    <property type="protein sequence ID" value="OLR91863.1"/>
    <property type="molecule type" value="Genomic_DNA"/>
</dbReference>
<sequence>MRQSKRPAARRLRGLAVLVAGLVGLTATAVPAVAGPAAPTGGSPSTAALVKLRVEGATSTIFEGLVITRPHEVTSAAGGTHQCDGTNLGANPTAGPTAIGALDDGARTYGFDWDGPYFPSFEDYLVTRIGAESSTATTFFSLRRNGAVTSVGGCQQRVATGDEVLFAISDGSETAALKLTGPVFARVGQGVVYRVVDAATGAPIAGASVGGATTGADGRASVTFTRTGLQKLKATSPGTIRSNAVPVFVGP</sequence>
<evidence type="ECO:0000256" key="1">
    <source>
        <dbReference type="SAM" id="SignalP"/>
    </source>
</evidence>
<comment type="caution">
    <text evidence="2">The sequence shown here is derived from an EMBL/GenBank/DDBJ whole genome shotgun (WGS) entry which is preliminary data.</text>
</comment>
<evidence type="ECO:0000313" key="2">
    <source>
        <dbReference type="EMBL" id="OLR91863.1"/>
    </source>
</evidence>
<feature type="signal peptide" evidence="1">
    <location>
        <begin position="1"/>
        <end position="29"/>
    </location>
</feature>
<dbReference type="RefSeq" id="WP_075976268.1">
    <property type="nucleotide sequence ID" value="NZ_MKQR01000018.1"/>
</dbReference>
<evidence type="ECO:0000313" key="3">
    <source>
        <dbReference type="Proteomes" id="UP000186040"/>
    </source>
</evidence>
<organism evidence="2 3">
    <name type="scientific">Actinokineospora bangkokensis</name>
    <dbReference type="NCBI Taxonomy" id="1193682"/>
    <lineage>
        <taxon>Bacteria</taxon>
        <taxon>Bacillati</taxon>
        <taxon>Actinomycetota</taxon>
        <taxon>Actinomycetes</taxon>
        <taxon>Pseudonocardiales</taxon>
        <taxon>Pseudonocardiaceae</taxon>
        <taxon>Actinokineospora</taxon>
    </lineage>
</organism>
<dbReference type="OrthoDB" id="5242014at2"/>
<reference evidence="2 3" key="1">
    <citation type="submission" date="2016-10" db="EMBL/GenBank/DDBJ databases">
        <title>The Draft Genome Sequence of Actinokineospora bangkokensis 44EHWT reveals the biosynthetic pathway of antifungal compounds Thailandins with unusual extender unit butylmalonyl-CoA.</title>
        <authorList>
            <person name="Greule A."/>
            <person name="Intra B."/>
            <person name="Flemming S."/>
            <person name="Rommel M.G."/>
            <person name="Panbangred W."/>
            <person name="Bechthold A."/>
        </authorList>
    </citation>
    <scope>NUCLEOTIDE SEQUENCE [LARGE SCALE GENOMIC DNA]</scope>
    <source>
        <strain evidence="2 3">44EHW</strain>
    </source>
</reference>
<gene>
    <name evidence="2" type="ORF">BJP25_23800</name>
</gene>
<accession>A0A1Q9LIL9</accession>
<feature type="chain" id="PRO_5012322195" evidence="1">
    <location>
        <begin position="30"/>
        <end position="251"/>
    </location>
</feature>
<proteinExistence type="predicted"/>
<protein>
    <submittedName>
        <fullName evidence="2">Uncharacterized protein</fullName>
    </submittedName>
</protein>
<dbReference type="STRING" id="1193682.BJP25_23800"/>
<keyword evidence="1" id="KW-0732">Signal</keyword>
<keyword evidence="3" id="KW-1185">Reference proteome</keyword>
<name>A0A1Q9LIL9_9PSEU</name>